<dbReference type="Pfam" id="PF01261">
    <property type="entry name" value="AP_endonuc_2"/>
    <property type="match status" value="1"/>
</dbReference>
<evidence type="ECO:0000259" key="1">
    <source>
        <dbReference type="Pfam" id="PF01261"/>
    </source>
</evidence>
<dbReference type="Gene3D" id="3.20.20.150">
    <property type="entry name" value="Divalent-metal-dependent TIM barrel enzymes"/>
    <property type="match status" value="1"/>
</dbReference>
<dbReference type="SUPFAM" id="SSF51658">
    <property type="entry name" value="Xylose isomerase-like"/>
    <property type="match status" value="1"/>
</dbReference>
<protein>
    <submittedName>
        <fullName evidence="2">Sugar phosphate isomerase/epimerase</fullName>
    </submittedName>
</protein>
<evidence type="ECO:0000313" key="3">
    <source>
        <dbReference type="Proteomes" id="UP000824140"/>
    </source>
</evidence>
<gene>
    <name evidence="2" type="ORF">IAA84_13945</name>
</gene>
<sequence length="262" mass="28979">MIRLGICGPIETIEVVAKMGFDYLETGLTRLNEIDEAEFRALKDRVNAAPIRVEAFNGMLPARLRVTGSDVNAQALHEYLDKTFSRAKQLGGKVVVFGSSGARNVPDGFPIDMAWRQICNFLRLAERHAIDHDILIAIEPLRRAESNIINMVSEATALASILQLRHVRALADTYHMAISSEPVNVLTMCASQIAHVHVANPLGRECPKADDGEDYARILQALKDGGYDARMSIEGKIEPFVEAGREGFARLDEARRAVWNEA</sequence>
<dbReference type="AlphaFoldDB" id="A0A9D1G426"/>
<dbReference type="EMBL" id="DVJN01000269">
    <property type="protein sequence ID" value="HIS94110.1"/>
    <property type="molecule type" value="Genomic_DNA"/>
</dbReference>
<dbReference type="InterPro" id="IPR050312">
    <property type="entry name" value="IolE/XylAMocC-like"/>
</dbReference>
<dbReference type="InterPro" id="IPR036237">
    <property type="entry name" value="Xyl_isomerase-like_sf"/>
</dbReference>
<comment type="caution">
    <text evidence="2">The sequence shown here is derived from an EMBL/GenBank/DDBJ whole genome shotgun (WGS) entry which is preliminary data.</text>
</comment>
<feature type="domain" description="Xylose isomerase-like TIM barrel" evidence="1">
    <location>
        <begin position="14"/>
        <end position="239"/>
    </location>
</feature>
<accession>A0A9D1G426</accession>
<reference evidence="2" key="2">
    <citation type="journal article" date="2021" name="PeerJ">
        <title>Extensive microbial diversity within the chicken gut microbiome revealed by metagenomics and culture.</title>
        <authorList>
            <person name="Gilroy R."/>
            <person name="Ravi A."/>
            <person name="Getino M."/>
            <person name="Pursley I."/>
            <person name="Horton D.L."/>
            <person name="Alikhan N.F."/>
            <person name="Baker D."/>
            <person name="Gharbi K."/>
            <person name="Hall N."/>
            <person name="Watson M."/>
            <person name="Adriaenssens E.M."/>
            <person name="Foster-Nyarko E."/>
            <person name="Jarju S."/>
            <person name="Secka A."/>
            <person name="Antonio M."/>
            <person name="Oren A."/>
            <person name="Chaudhuri R.R."/>
            <person name="La Ragione R."/>
            <person name="Hildebrand F."/>
            <person name="Pallen M.J."/>
        </authorList>
    </citation>
    <scope>NUCLEOTIDE SEQUENCE</scope>
    <source>
        <strain evidence="2">13766</strain>
    </source>
</reference>
<dbReference type="InterPro" id="IPR013022">
    <property type="entry name" value="Xyl_isomerase-like_TIM-brl"/>
</dbReference>
<reference evidence="2" key="1">
    <citation type="submission" date="2020-10" db="EMBL/GenBank/DDBJ databases">
        <authorList>
            <person name="Gilroy R."/>
        </authorList>
    </citation>
    <scope>NUCLEOTIDE SEQUENCE</scope>
    <source>
        <strain evidence="2">13766</strain>
    </source>
</reference>
<dbReference type="PANTHER" id="PTHR12110">
    <property type="entry name" value="HYDROXYPYRUVATE ISOMERASE"/>
    <property type="match status" value="1"/>
</dbReference>
<dbReference type="GO" id="GO:0016853">
    <property type="term" value="F:isomerase activity"/>
    <property type="evidence" value="ECO:0007669"/>
    <property type="project" value="UniProtKB-KW"/>
</dbReference>
<name>A0A9D1G426_9FIRM</name>
<dbReference type="Proteomes" id="UP000824140">
    <property type="component" value="Unassembled WGS sequence"/>
</dbReference>
<dbReference type="PANTHER" id="PTHR12110:SF21">
    <property type="entry name" value="XYLOSE ISOMERASE-LIKE TIM BARREL DOMAIN-CONTAINING PROTEIN"/>
    <property type="match status" value="1"/>
</dbReference>
<evidence type="ECO:0000313" key="2">
    <source>
        <dbReference type="EMBL" id="HIS94110.1"/>
    </source>
</evidence>
<keyword evidence="2" id="KW-0413">Isomerase</keyword>
<proteinExistence type="predicted"/>
<organism evidence="2 3">
    <name type="scientific">Candidatus Alectryocaccomicrobium excrementavium</name>
    <dbReference type="NCBI Taxonomy" id="2840668"/>
    <lineage>
        <taxon>Bacteria</taxon>
        <taxon>Bacillati</taxon>
        <taxon>Bacillota</taxon>
        <taxon>Clostridia</taxon>
        <taxon>Candidatus Alectryocaccomicrobium</taxon>
    </lineage>
</organism>